<evidence type="ECO:0000313" key="5">
    <source>
        <dbReference type="EMBL" id="MFA9459600.1"/>
    </source>
</evidence>
<evidence type="ECO:0000313" key="6">
    <source>
        <dbReference type="Proteomes" id="UP001575181"/>
    </source>
</evidence>
<dbReference type="Pfam" id="PF01895">
    <property type="entry name" value="PhoU"/>
    <property type="match status" value="2"/>
</dbReference>
<dbReference type="Gene3D" id="1.20.58.220">
    <property type="entry name" value="Phosphate transport system protein phou homolog 2, domain 2"/>
    <property type="match status" value="2"/>
</dbReference>
<dbReference type="PANTHER" id="PTHR42930:SF3">
    <property type="entry name" value="PHOSPHATE-SPECIFIC TRANSPORT SYSTEM ACCESSORY PROTEIN PHOU"/>
    <property type="match status" value="1"/>
</dbReference>
<keyword evidence="3" id="KW-0813">Transport</keyword>
<evidence type="ECO:0000256" key="2">
    <source>
        <dbReference type="ARBA" id="ARBA00022592"/>
    </source>
</evidence>
<name>A0ABV4TSR3_9GAMM</name>
<keyword evidence="2 3" id="KW-0592">Phosphate transport</keyword>
<dbReference type="Proteomes" id="UP001575181">
    <property type="component" value="Unassembled WGS sequence"/>
</dbReference>
<dbReference type="InterPro" id="IPR038078">
    <property type="entry name" value="PhoU-like_sf"/>
</dbReference>
<reference evidence="5 6" key="1">
    <citation type="submission" date="2024-08" db="EMBL/GenBank/DDBJ databases">
        <title>Whole-genome sequencing of halo(alkali)philic microorganisms from hypersaline lakes.</title>
        <authorList>
            <person name="Sorokin D.Y."/>
            <person name="Merkel A.Y."/>
            <person name="Messina E."/>
            <person name="Yakimov M."/>
        </authorList>
    </citation>
    <scope>NUCLEOTIDE SEQUENCE [LARGE SCALE GENOMIC DNA]</scope>
    <source>
        <strain evidence="5 6">Cl-TMA</strain>
    </source>
</reference>
<dbReference type="PANTHER" id="PTHR42930">
    <property type="entry name" value="PHOSPHATE-SPECIFIC TRANSPORT SYSTEM ACCESSORY PROTEIN PHOU"/>
    <property type="match status" value="1"/>
</dbReference>
<accession>A0ABV4TSR3</accession>
<comment type="subunit">
    <text evidence="3">Homodimer.</text>
</comment>
<dbReference type="RefSeq" id="WP_373654383.1">
    <property type="nucleotide sequence ID" value="NZ_JBGUAW010000001.1"/>
</dbReference>
<dbReference type="SUPFAM" id="SSF109755">
    <property type="entry name" value="PhoU-like"/>
    <property type="match status" value="1"/>
</dbReference>
<gene>
    <name evidence="5" type="primary">phoU</name>
    <name evidence="5" type="ORF">ACERLL_02000</name>
</gene>
<dbReference type="InterPro" id="IPR028366">
    <property type="entry name" value="PhoU"/>
</dbReference>
<comment type="function">
    <text evidence="3">Plays a role in the regulation of phosphate uptake.</text>
</comment>
<dbReference type="InterPro" id="IPR026022">
    <property type="entry name" value="PhoU_dom"/>
</dbReference>
<evidence type="ECO:0000259" key="4">
    <source>
        <dbReference type="Pfam" id="PF01895"/>
    </source>
</evidence>
<keyword evidence="6" id="KW-1185">Reference proteome</keyword>
<evidence type="ECO:0000256" key="1">
    <source>
        <dbReference type="ARBA" id="ARBA00008107"/>
    </source>
</evidence>
<dbReference type="PIRSF" id="PIRSF003107">
    <property type="entry name" value="PhoU"/>
    <property type="match status" value="1"/>
</dbReference>
<dbReference type="NCBIfam" id="TIGR02135">
    <property type="entry name" value="phoU_full"/>
    <property type="match status" value="1"/>
</dbReference>
<keyword evidence="3" id="KW-0963">Cytoplasm</keyword>
<comment type="similarity">
    <text evidence="1 3">Belongs to the PhoU family.</text>
</comment>
<evidence type="ECO:0000256" key="3">
    <source>
        <dbReference type="PIRNR" id="PIRNR003107"/>
    </source>
</evidence>
<dbReference type="EMBL" id="JBGUAW010000001">
    <property type="protein sequence ID" value="MFA9459600.1"/>
    <property type="molecule type" value="Genomic_DNA"/>
</dbReference>
<protein>
    <recommendedName>
        <fullName evidence="3">Phosphate-specific transport system accessory protein PhoU</fullName>
    </recommendedName>
</protein>
<proteinExistence type="inferred from homology"/>
<feature type="domain" description="PhoU" evidence="4">
    <location>
        <begin position="24"/>
        <end position="110"/>
    </location>
</feature>
<organism evidence="5 6">
    <name type="scientific">Thiohalorhabdus methylotrophus</name>
    <dbReference type="NCBI Taxonomy" id="3242694"/>
    <lineage>
        <taxon>Bacteria</taxon>
        <taxon>Pseudomonadati</taxon>
        <taxon>Pseudomonadota</taxon>
        <taxon>Gammaproteobacteria</taxon>
        <taxon>Thiohalorhabdales</taxon>
        <taxon>Thiohalorhabdaceae</taxon>
        <taxon>Thiohalorhabdus</taxon>
    </lineage>
</organism>
<comment type="subcellular location">
    <subcellularLocation>
        <location evidence="3">Cytoplasm</location>
    </subcellularLocation>
</comment>
<sequence>MQSRDHHISHRYDQELEALRDDVLNMGSKVEEQIENAVRALTEGSEETAEGAIREDHAVNAMEVAADEKAVSLLARRTPAARDLRFVMTAIKTITDLERMGDEAEKIARMAKHLSGRKPLKRNLAIPSMSEAVRNQTRQALDALAAMDAEAALRIHQEDAKIDEMFEGIFRELLTYMMEDSRNISATIDILFVAKALERIGDHSKNITEYVIYMVHGKDVRHTDVNHLDLEEGEG</sequence>
<comment type="caution">
    <text evidence="5">The sequence shown here is derived from an EMBL/GenBank/DDBJ whole genome shotgun (WGS) entry which is preliminary data.</text>
</comment>
<feature type="domain" description="PhoU" evidence="4">
    <location>
        <begin position="127"/>
        <end position="211"/>
    </location>
</feature>